<evidence type="ECO:0000256" key="4">
    <source>
        <dbReference type="ARBA" id="ARBA00022777"/>
    </source>
</evidence>
<keyword evidence="8" id="KW-1185">Reference proteome</keyword>
<protein>
    <recommendedName>
        <fullName evidence="2">histidine kinase</fullName>
        <ecNumber evidence="2">2.7.13.3</ecNumber>
    </recommendedName>
</protein>
<sequence>MTLQQSETIICLVVKDDGIGFDQNQTFSKARAGSGFGLFSVQQRMADMAGSMEVVSAPGQGCTVTLTLPVTRERDACQ</sequence>
<dbReference type="EC" id="2.7.13.3" evidence="2"/>
<dbReference type="AlphaFoldDB" id="A0A5C5Z329"/>
<keyword evidence="5" id="KW-0902">Two-component regulatory system</keyword>
<evidence type="ECO:0000256" key="3">
    <source>
        <dbReference type="ARBA" id="ARBA00022679"/>
    </source>
</evidence>
<dbReference type="InterPro" id="IPR036890">
    <property type="entry name" value="HATPase_C_sf"/>
</dbReference>
<keyword evidence="4" id="KW-0418">Kinase</keyword>
<dbReference type="InterPro" id="IPR005467">
    <property type="entry name" value="His_kinase_dom"/>
</dbReference>
<name>A0A5C5Z329_9BACT</name>
<reference evidence="7 8" key="1">
    <citation type="submission" date="2019-02" db="EMBL/GenBank/DDBJ databases">
        <title>Deep-cultivation of Planctomycetes and their phenomic and genomic characterization uncovers novel biology.</title>
        <authorList>
            <person name="Wiegand S."/>
            <person name="Jogler M."/>
            <person name="Boedeker C."/>
            <person name="Pinto D."/>
            <person name="Vollmers J."/>
            <person name="Rivas-Marin E."/>
            <person name="Kohn T."/>
            <person name="Peeters S.H."/>
            <person name="Heuer A."/>
            <person name="Rast P."/>
            <person name="Oberbeckmann S."/>
            <person name="Bunk B."/>
            <person name="Jeske O."/>
            <person name="Meyerdierks A."/>
            <person name="Storesund J.E."/>
            <person name="Kallscheuer N."/>
            <person name="Luecker S."/>
            <person name="Lage O.M."/>
            <person name="Pohl T."/>
            <person name="Merkel B.J."/>
            <person name="Hornburger P."/>
            <person name="Mueller R.-W."/>
            <person name="Bruemmer F."/>
            <person name="Labrenz M."/>
            <person name="Spormann A.M."/>
            <person name="Op Den Camp H."/>
            <person name="Overmann J."/>
            <person name="Amann R."/>
            <person name="Jetten M.S.M."/>
            <person name="Mascher T."/>
            <person name="Medema M.H."/>
            <person name="Devos D.P."/>
            <person name="Kaster A.-K."/>
            <person name="Ovreas L."/>
            <person name="Rohde M."/>
            <person name="Galperin M.Y."/>
            <person name="Jogler C."/>
        </authorList>
    </citation>
    <scope>NUCLEOTIDE SEQUENCE [LARGE SCALE GENOMIC DNA]</scope>
    <source>
        <strain evidence="7 8">CA13</strain>
    </source>
</reference>
<dbReference type="GO" id="GO:0000160">
    <property type="term" value="P:phosphorelay signal transduction system"/>
    <property type="evidence" value="ECO:0007669"/>
    <property type="project" value="UniProtKB-KW"/>
</dbReference>
<dbReference type="PROSITE" id="PS50109">
    <property type="entry name" value="HIS_KIN"/>
    <property type="match status" value="1"/>
</dbReference>
<dbReference type="GO" id="GO:0004673">
    <property type="term" value="F:protein histidine kinase activity"/>
    <property type="evidence" value="ECO:0007669"/>
    <property type="project" value="UniProtKB-EC"/>
</dbReference>
<dbReference type="Gene3D" id="3.30.565.10">
    <property type="entry name" value="Histidine kinase-like ATPase, C-terminal domain"/>
    <property type="match status" value="1"/>
</dbReference>
<evidence type="ECO:0000259" key="6">
    <source>
        <dbReference type="PROSITE" id="PS50109"/>
    </source>
</evidence>
<dbReference type="Proteomes" id="UP000315010">
    <property type="component" value="Unassembled WGS sequence"/>
</dbReference>
<proteinExistence type="predicted"/>
<gene>
    <name evidence="7" type="ORF">CA13_30230</name>
</gene>
<comment type="caution">
    <text evidence="7">The sequence shown here is derived from an EMBL/GenBank/DDBJ whole genome shotgun (WGS) entry which is preliminary data.</text>
</comment>
<evidence type="ECO:0000256" key="2">
    <source>
        <dbReference type="ARBA" id="ARBA00012438"/>
    </source>
</evidence>
<comment type="catalytic activity">
    <reaction evidence="1">
        <text>ATP + protein L-histidine = ADP + protein N-phospho-L-histidine.</text>
        <dbReference type="EC" id="2.7.13.3"/>
    </reaction>
</comment>
<feature type="domain" description="Histidine kinase" evidence="6">
    <location>
        <begin position="1"/>
        <end position="72"/>
    </location>
</feature>
<dbReference type="EMBL" id="SJPJ01000001">
    <property type="protein sequence ID" value="TWT81570.1"/>
    <property type="molecule type" value="Genomic_DNA"/>
</dbReference>
<evidence type="ECO:0000256" key="1">
    <source>
        <dbReference type="ARBA" id="ARBA00000085"/>
    </source>
</evidence>
<dbReference type="PANTHER" id="PTHR24421:SF10">
    <property type="entry name" value="NITRATE_NITRITE SENSOR PROTEIN NARQ"/>
    <property type="match status" value="1"/>
</dbReference>
<dbReference type="SUPFAM" id="SSF55874">
    <property type="entry name" value="ATPase domain of HSP90 chaperone/DNA topoisomerase II/histidine kinase"/>
    <property type="match status" value="1"/>
</dbReference>
<dbReference type="InterPro" id="IPR050482">
    <property type="entry name" value="Sensor_HK_TwoCompSys"/>
</dbReference>
<dbReference type="InterPro" id="IPR004358">
    <property type="entry name" value="Sig_transdc_His_kin-like_C"/>
</dbReference>
<evidence type="ECO:0000256" key="5">
    <source>
        <dbReference type="ARBA" id="ARBA00023012"/>
    </source>
</evidence>
<keyword evidence="3" id="KW-0808">Transferase</keyword>
<evidence type="ECO:0000313" key="7">
    <source>
        <dbReference type="EMBL" id="TWT81570.1"/>
    </source>
</evidence>
<dbReference type="PANTHER" id="PTHR24421">
    <property type="entry name" value="NITRATE/NITRITE SENSOR PROTEIN NARX-RELATED"/>
    <property type="match status" value="1"/>
</dbReference>
<dbReference type="Pfam" id="PF02518">
    <property type="entry name" value="HATPase_c"/>
    <property type="match status" value="1"/>
</dbReference>
<evidence type="ECO:0000313" key="8">
    <source>
        <dbReference type="Proteomes" id="UP000315010"/>
    </source>
</evidence>
<accession>A0A5C5Z329</accession>
<dbReference type="PRINTS" id="PR00344">
    <property type="entry name" value="BCTRLSENSOR"/>
</dbReference>
<dbReference type="InterPro" id="IPR003594">
    <property type="entry name" value="HATPase_dom"/>
</dbReference>
<dbReference type="CDD" id="cd16917">
    <property type="entry name" value="HATPase_UhpB-NarQ-NarX-like"/>
    <property type="match status" value="1"/>
</dbReference>
<organism evidence="7 8">
    <name type="scientific">Novipirellula herctigrandis</name>
    <dbReference type="NCBI Taxonomy" id="2527986"/>
    <lineage>
        <taxon>Bacteria</taxon>
        <taxon>Pseudomonadati</taxon>
        <taxon>Planctomycetota</taxon>
        <taxon>Planctomycetia</taxon>
        <taxon>Pirellulales</taxon>
        <taxon>Pirellulaceae</taxon>
        <taxon>Novipirellula</taxon>
    </lineage>
</organism>